<gene>
    <name evidence="2" type="ORF">BOA8489_03362</name>
</gene>
<proteinExistence type="predicted"/>
<keyword evidence="1" id="KW-1133">Transmembrane helix</keyword>
<sequence>MSRPPEPIFLARQSYRRRRWSDAARLMPVVGLIALLLPLLWADQATTSGGILYIFCVWALLIAGTKIIARRLTDYDPLIETNDSTESTETKDGGAR</sequence>
<accession>A0A238J3P0</accession>
<dbReference type="RefSeq" id="WP_176440343.1">
    <property type="nucleotide sequence ID" value="NZ_FXXQ01000013.1"/>
</dbReference>
<reference evidence="2 3" key="1">
    <citation type="submission" date="2017-05" db="EMBL/GenBank/DDBJ databases">
        <authorList>
            <person name="Song R."/>
            <person name="Chenine A.L."/>
            <person name="Ruprecht R.M."/>
        </authorList>
    </citation>
    <scope>NUCLEOTIDE SEQUENCE [LARGE SCALE GENOMIC DNA]</scope>
    <source>
        <strain evidence="2 3">CECT 8489</strain>
    </source>
</reference>
<protein>
    <submittedName>
        <fullName evidence="2">Uncharacterized protein</fullName>
    </submittedName>
</protein>
<keyword evidence="1" id="KW-0472">Membrane</keyword>
<dbReference type="Proteomes" id="UP000201838">
    <property type="component" value="Unassembled WGS sequence"/>
</dbReference>
<name>A0A238J3P0_9RHOB</name>
<dbReference type="EMBL" id="FXXQ01000013">
    <property type="protein sequence ID" value="SMX25227.1"/>
    <property type="molecule type" value="Genomic_DNA"/>
</dbReference>
<feature type="transmembrane region" description="Helical" evidence="1">
    <location>
        <begin position="52"/>
        <end position="69"/>
    </location>
</feature>
<dbReference type="AlphaFoldDB" id="A0A238J3P0"/>
<evidence type="ECO:0000313" key="3">
    <source>
        <dbReference type="Proteomes" id="UP000201838"/>
    </source>
</evidence>
<keyword evidence="1" id="KW-0812">Transmembrane</keyword>
<organism evidence="2 3">
    <name type="scientific">Boseongicola aestuarii</name>
    <dbReference type="NCBI Taxonomy" id="1470561"/>
    <lineage>
        <taxon>Bacteria</taxon>
        <taxon>Pseudomonadati</taxon>
        <taxon>Pseudomonadota</taxon>
        <taxon>Alphaproteobacteria</taxon>
        <taxon>Rhodobacterales</taxon>
        <taxon>Paracoccaceae</taxon>
        <taxon>Boseongicola</taxon>
    </lineage>
</organism>
<evidence type="ECO:0000256" key="1">
    <source>
        <dbReference type="SAM" id="Phobius"/>
    </source>
</evidence>
<evidence type="ECO:0000313" key="2">
    <source>
        <dbReference type="EMBL" id="SMX25227.1"/>
    </source>
</evidence>
<keyword evidence="3" id="KW-1185">Reference proteome</keyword>